<evidence type="ECO:0000256" key="1">
    <source>
        <dbReference type="SAM" id="Phobius"/>
    </source>
</evidence>
<evidence type="ECO:0000313" key="4">
    <source>
        <dbReference type="Proteomes" id="UP000019364"/>
    </source>
</evidence>
<keyword evidence="1" id="KW-0472">Membrane</keyword>
<gene>
    <name evidence="3" type="ORF">JCM16418_3802</name>
</gene>
<protein>
    <recommendedName>
        <fullName evidence="2">NodB homology domain-containing protein</fullName>
    </recommendedName>
</protein>
<reference evidence="3 4" key="1">
    <citation type="journal article" date="2014" name="Genome Announc.">
        <title>Draft Genome Sequence of Paenibacillus pini JCM 16418T, Isolated from the Rhizosphere of Pine Tree.</title>
        <authorList>
            <person name="Yuki M."/>
            <person name="Oshima K."/>
            <person name="Suda W."/>
            <person name="Oshida Y."/>
            <person name="Kitamura K."/>
            <person name="Iida Y."/>
            <person name="Hattori M."/>
            <person name="Ohkuma M."/>
        </authorList>
    </citation>
    <scope>NUCLEOTIDE SEQUENCE [LARGE SCALE GENOMIC DNA]</scope>
    <source>
        <strain evidence="3 4">JCM 16418</strain>
    </source>
</reference>
<feature type="domain" description="NodB homology" evidence="2">
    <location>
        <begin position="54"/>
        <end position="66"/>
    </location>
</feature>
<dbReference type="GO" id="GO:0016810">
    <property type="term" value="F:hydrolase activity, acting on carbon-nitrogen (but not peptide) bonds"/>
    <property type="evidence" value="ECO:0007669"/>
    <property type="project" value="InterPro"/>
</dbReference>
<dbReference type="RefSeq" id="WP_052020460.1">
    <property type="nucleotide sequence ID" value="NZ_BAVZ01000013.1"/>
</dbReference>
<keyword evidence="1" id="KW-1133">Transmembrane helix</keyword>
<evidence type="ECO:0000313" key="3">
    <source>
        <dbReference type="EMBL" id="GAF09649.1"/>
    </source>
</evidence>
<feature type="transmembrane region" description="Helical" evidence="1">
    <location>
        <begin position="15"/>
        <end position="34"/>
    </location>
</feature>
<dbReference type="GO" id="GO:0005975">
    <property type="term" value="P:carbohydrate metabolic process"/>
    <property type="evidence" value="ECO:0007669"/>
    <property type="project" value="InterPro"/>
</dbReference>
<organism evidence="3 4">
    <name type="scientific">Paenibacillus pini JCM 16418</name>
    <dbReference type="NCBI Taxonomy" id="1236976"/>
    <lineage>
        <taxon>Bacteria</taxon>
        <taxon>Bacillati</taxon>
        <taxon>Bacillota</taxon>
        <taxon>Bacilli</taxon>
        <taxon>Bacillales</taxon>
        <taxon>Paenibacillaceae</taxon>
        <taxon>Paenibacillus</taxon>
    </lineage>
</organism>
<keyword evidence="4" id="KW-1185">Reference proteome</keyword>
<accession>W7Z5Q6</accession>
<proteinExistence type="predicted"/>
<dbReference type="STRING" id="1236976.JCM16418_3802"/>
<dbReference type="AlphaFoldDB" id="W7Z5Q6"/>
<dbReference type="Proteomes" id="UP000019364">
    <property type="component" value="Unassembled WGS sequence"/>
</dbReference>
<keyword evidence="1" id="KW-0812">Transmembrane</keyword>
<dbReference type="EMBL" id="BAVZ01000013">
    <property type="protein sequence ID" value="GAF09649.1"/>
    <property type="molecule type" value="Genomic_DNA"/>
</dbReference>
<name>W7Z5Q6_9BACL</name>
<dbReference type="InterPro" id="IPR002509">
    <property type="entry name" value="NODB_dom"/>
</dbReference>
<dbReference type="PROSITE" id="PS51677">
    <property type="entry name" value="NODB"/>
    <property type="match status" value="1"/>
</dbReference>
<sequence length="66" mass="7221">MLDSLVYRNHGRGNFGMIRCMILLVFIVVSSLMNSDKLLAEASKVNASITVNPNTVYLTFDDGPSA</sequence>
<comment type="caution">
    <text evidence="3">The sequence shown here is derived from an EMBL/GenBank/DDBJ whole genome shotgun (WGS) entry which is preliminary data.</text>
</comment>
<evidence type="ECO:0000259" key="2">
    <source>
        <dbReference type="PROSITE" id="PS51677"/>
    </source>
</evidence>